<name>A0A7K3MH20_9BACE</name>
<evidence type="ECO:0000313" key="4">
    <source>
        <dbReference type="Proteomes" id="UP000298073"/>
    </source>
</evidence>
<dbReference type="InterPro" id="IPR004919">
    <property type="entry name" value="GmrSD_N"/>
</dbReference>
<evidence type="ECO:0000313" key="3">
    <source>
        <dbReference type="EMBL" id="TFU51866.1"/>
    </source>
</evidence>
<dbReference type="Pfam" id="PF25202">
    <property type="entry name" value="DUF7834"/>
    <property type="match status" value="1"/>
</dbReference>
<comment type="caution">
    <text evidence="3">The sequence shown here is derived from an EMBL/GenBank/DDBJ whole genome shotgun (WGS) entry which is preliminary data.</text>
</comment>
<dbReference type="PANTHER" id="PTHR35149:SF2">
    <property type="entry name" value="DUF262 DOMAIN-CONTAINING PROTEIN"/>
    <property type="match status" value="1"/>
</dbReference>
<dbReference type="PANTHER" id="PTHR35149">
    <property type="entry name" value="SLL5132 PROTEIN"/>
    <property type="match status" value="1"/>
</dbReference>
<dbReference type="Pfam" id="PF03235">
    <property type="entry name" value="GmrSD_N"/>
    <property type="match status" value="1"/>
</dbReference>
<proteinExistence type="predicted"/>
<dbReference type="Proteomes" id="UP000298073">
    <property type="component" value="Unassembled WGS sequence"/>
</dbReference>
<reference evidence="3 4" key="1">
    <citation type="submission" date="2019-03" db="EMBL/GenBank/DDBJ databases">
        <title>Diversity of the mouse oral microbiome.</title>
        <authorList>
            <person name="Joseph S."/>
            <person name="Aduse-Opoku J."/>
            <person name="Curtis M."/>
            <person name="Wade W."/>
            <person name="Hashim A."/>
        </authorList>
    </citation>
    <scope>NUCLEOTIDE SEQUENCE [LARGE SCALE GENOMIC DNA]</scope>
    <source>
        <strain evidence="3 4">P2318</strain>
    </source>
</reference>
<evidence type="ECO:0000259" key="2">
    <source>
        <dbReference type="Pfam" id="PF25202"/>
    </source>
</evidence>
<sequence>MNVTWLYGSREDSSLVEEIRSIFDTEFPDINVSEIKHWGKGSVNRQYFIQFASHLYPKGAHYEYITDGNIGYFEFHLEPEAGNDKVLKKIGIRLAHKLQDSPIEIDVRNKLPFGTFWTNNWEEGVHDMKELVSKFRDLYDYIHPILCDLNSEVVEVSLQSNLPRPTKELIEPCVNNAEVTSEIKSLEEVMNFNLTLPDYQRDYCWEERNISDLWGNLLKVEDGKAFHLGTLIFHANQDRDTGKWKYDIIDGQQRLVTLSLILWGLGYTGNIPLLNAKYSSPDAIKNVGNSKYVIKSLIERVGNVMDLLPRLLKNVSFAVLVVNDSNLDLAYTFFSNQNSKGVPLSDFDLLKAHHLRFIPGDEGGQAEHMAKKWNAVSQLPPSYKETNSLERVLGYHLYRLRQWMRKHDSQEETYRYVQREFQAAPIMNDIPPFGEQFKFYEKIQGGTHFFVYVEMFIHRYEQFCELKSVKLLRAHLSDGRYAQFADTIETLMFGYYLKFGNQYLPEVFFCISRLMALYRYNTYAVARNGIGVRSFANHSEVVLMVDQATSPTFFLAEMIAKFEELTAGDYPIRTGLDLDEAHGVRWGIYESLRRIFHILLGDVTESIIRHKIVEEYGK</sequence>
<accession>A0A7K3MH20</accession>
<dbReference type="EMBL" id="SPPV01000004">
    <property type="protein sequence ID" value="TFU51866.1"/>
    <property type="molecule type" value="Genomic_DNA"/>
</dbReference>
<gene>
    <name evidence="3" type="ORF">E4T97_03345</name>
</gene>
<dbReference type="InterPro" id="IPR057156">
    <property type="entry name" value="DUF7834"/>
</dbReference>
<protein>
    <submittedName>
        <fullName evidence="3">DUF262 domain-containing protein</fullName>
    </submittedName>
</protein>
<dbReference type="AlphaFoldDB" id="A0A7K3MH20"/>
<organism evidence="3 4">
    <name type="scientific">Bacteroides acidifaciens</name>
    <dbReference type="NCBI Taxonomy" id="85831"/>
    <lineage>
        <taxon>Bacteria</taxon>
        <taxon>Pseudomonadati</taxon>
        <taxon>Bacteroidota</taxon>
        <taxon>Bacteroidia</taxon>
        <taxon>Bacteroidales</taxon>
        <taxon>Bacteroidaceae</taxon>
        <taxon>Bacteroides</taxon>
    </lineage>
</organism>
<evidence type="ECO:0000259" key="1">
    <source>
        <dbReference type="Pfam" id="PF03235"/>
    </source>
</evidence>
<dbReference type="RefSeq" id="WP_135035731.1">
    <property type="nucleotide sequence ID" value="NZ_CABIXU010000029.1"/>
</dbReference>
<dbReference type="OrthoDB" id="9798761at2"/>
<feature type="domain" description="DUF7834" evidence="2">
    <location>
        <begin position="434"/>
        <end position="561"/>
    </location>
</feature>
<feature type="domain" description="GmrSD restriction endonucleases N-terminal" evidence="1">
    <location>
        <begin position="194"/>
        <end position="355"/>
    </location>
</feature>